<dbReference type="Proteomes" id="UP001497512">
    <property type="component" value="Chromosome 18"/>
</dbReference>
<feature type="transmembrane region" description="Helical" evidence="2">
    <location>
        <begin position="318"/>
        <end position="342"/>
    </location>
</feature>
<keyword evidence="2" id="KW-0812">Transmembrane</keyword>
<keyword evidence="2" id="KW-1133">Transmembrane helix</keyword>
<feature type="compositionally biased region" description="Basic and acidic residues" evidence="1">
    <location>
        <begin position="130"/>
        <end position="141"/>
    </location>
</feature>
<evidence type="ECO:0000256" key="2">
    <source>
        <dbReference type="SAM" id="Phobius"/>
    </source>
</evidence>
<evidence type="ECO:0000313" key="3">
    <source>
        <dbReference type="EMBL" id="CAK9211218.1"/>
    </source>
</evidence>
<keyword evidence="2" id="KW-0472">Membrane</keyword>
<proteinExistence type="predicted"/>
<dbReference type="PANTHER" id="PTHR36009:SF3">
    <property type="entry name" value="TRANSMEMBRANE PROTEIN"/>
    <property type="match status" value="1"/>
</dbReference>
<feature type="transmembrane region" description="Helical" evidence="2">
    <location>
        <begin position="386"/>
        <end position="406"/>
    </location>
</feature>
<accession>A0ABP0U2H0</accession>
<feature type="transmembrane region" description="Helical" evidence="2">
    <location>
        <begin position="272"/>
        <end position="293"/>
    </location>
</feature>
<reference evidence="3" key="1">
    <citation type="submission" date="2024-02" db="EMBL/GenBank/DDBJ databases">
        <authorList>
            <consortium name="ELIXIR-Norway"/>
            <consortium name="Elixir Norway"/>
        </authorList>
    </citation>
    <scope>NUCLEOTIDE SEQUENCE</scope>
</reference>
<sequence>MAMAVALLPPPAVPRCRSTMMKPLVHCNGSAVVPCKAELRNSYSRVALSLRPCSSWKSWSSSSYERQAACTLAYAQFFSDRRTVSSFTRKFRLSSSSSSSCDAAAHCVASFELPSSQRGQAGLGSSSSSSRREEESRERRSVRSFGTETSSVFKPADSEVAGEGNDGEGSDRGGGGGGDGGGGGGEALGWITSALVFAFYAALLYYVTVLAPGQTPYRDQYFVEKLVGLRADDGFTMNTVLVCEFYIMGLWPLVYSSLLIPSGRSEKWAVPVWPFLILSFGIGAFALVPYFGLWQPPPPLVAKGELQKWPLNLLENKLSSLGILLSGVGLIGAAAFAGNGAWTEMLQYFRESKFIHTMSVDFLTLSSLAPFWVYNDMTTRKWLDKGFWLLPVSLFPFIGPALYLVLRPPLPLSIIKEEN</sequence>
<gene>
    <name evidence="3" type="ORF">CSSPTR1EN2_LOCUS10549</name>
</gene>
<feature type="transmembrane region" description="Helical" evidence="2">
    <location>
        <begin position="354"/>
        <end position="374"/>
    </location>
</feature>
<name>A0ABP0U2H0_9BRYO</name>
<evidence type="ECO:0000256" key="1">
    <source>
        <dbReference type="SAM" id="MobiDB-lite"/>
    </source>
</evidence>
<feature type="transmembrane region" description="Helical" evidence="2">
    <location>
        <begin position="187"/>
        <end position="207"/>
    </location>
</feature>
<dbReference type="PANTHER" id="PTHR36009">
    <property type="match status" value="1"/>
</dbReference>
<protein>
    <submittedName>
        <fullName evidence="3">Uncharacterized protein</fullName>
    </submittedName>
</protein>
<feature type="region of interest" description="Disordered" evidence="1">
    <location>
        <begin position="116"/>
        <end position="180"/>
    </location>
</feature>
<feature type="transmembrane region" description="Helical" evidence="2">
    <location>
        <begin position="239"/>
        <end position="260"/>
    </location>
</feature>
<dbReference type="EMBL" id="OZ019910">
    <property type="protein sequence ID" value="CAK9211218.1"/>
    <property type="molecule type" value="Genomic_DNA"/>
</dbReference>
<keyword evidence="4" id="KW-1185">Reference proteome</keyword>
<organism evidence="3 4">
    <name type="scientific">Sphagnum troendelagicum</name>
    <dbReference type="NCBI Taxonomy" id="128251"/>
    <lineage>
        <taxon>Eukaryota</taxon>
        <taxon>Viridiplantae</taxon>
        <taxon>Streptophyta</taxon>
        <taxon>Embryophyta</taxon>
        <taxon>Bryophyta</taxon>
        <taxon>Sphagnophytina</taxon>
        <taxon>Sphagnopsida</taxon>
        <taxon>Sphagnales</taxon>
        <taxon>Sphagnaceae</taxon>
        <taxon>Sphagnum</taxon>
    </lineage>
</organism>
<evidence type="ECO:0000313" key="4">
    <source>
        <dbReference type="Proteomes" id="UP001497512"/>
    </source>
</evidence>